<feature type="transmembrane region" description="Helical" evidence="7">
    <location>
        <begin position="348"/>
        <end position="368"/>
    </location>
</feature>
<keyword evidence="3 7" id="KW-0812">Transmembrane</keyword>
<dbReference type="SUPFAM" id="SSF103473">
    <property type="entry name" value="MFS general substrate transporter"/>
    <property type="match status" value="1"/>
</dbReference>
<protein>
    <recommendedName>
        <fullName evidence="8">Major facilitator superfamily (MFS) profile domain-containing protein</fullName>
    </recommendedName>
</protein>
<keyword evidence="2" id="KW-0813">Transport</keyword>
<dbReference type="InterPro" id="IPR011701">
    <property type="entry name" value="MFS"/>
</dbReference>
<dbReference type="PANTHER" id="PTHR43791">
    <property type="entry name" value="PERMEASE-RELATED"/>
    <property type="match status" value="1"/>
</dbReference>
<proteinExistence type="predicted"/>
<evidence type="ECO:0000256" key="1">
    <source>
        <dbReference type="ARBA" id="ARBA00004141"/>
    </source>
</evidence>
<accession>A0ABR3STD3</accession>
<feature type="transmembrane region" description="Helical" evidence="7">
    <location>
        <begin position="436"/>
        <end position="461"/>
    </location>
</feature>
<organism evidence="9 10">
    <name type="scientific">Neofusicoccum ribis</name>
    <dbReference type="NCBI Taxonomy" id="45134"/>
    <lineage>
        <taxon>Eukaryota</taxon>
        <taxon>Fungi</taxon>
        <taxon>Dikarya</taxon>
        <taxon>Ascomycota</taxon>
        <taxon>Pezizomycotina</taxon>
        <taxon>Dothideomycetes</taxon>
        <taxon>Dothideomycetes incertae sedis</taxon>
        <taxon>Botryosphaeriales</taxon>
        <taxon>Botryosphaeriaceae</taxon>
        <taxon>Neofusicoccum</taxon>
    </lineage>
</organism>
<evidence type="ECO:0000313" key="10">
    <source>
        <dbReference type="Proteomes" id="UP001521116"/>
    </source>
</evidence>
<evidence type="ECO:0000256" key="2">
    <source>
        <dbReference type="ARBA" id="ARBA00022448"/>
    </source>
</evidence>
<dbReference type="Gene3D" id="1.20.1250.20">
    <property type="entry name" value="MFS general substrate transporter like domains"/>
    <property type="match status" value="2"/>
</dbReference>
<dbReference type="InterPro" id="IPR036259">
    <property type="entry name" value="MFS_trans_sf"/>
</dbReference>
<comment type="caution">
    <text evidence="9">The sequence shown here is derived from an EMBL/GenBank/DDBJ whole genome shotgun (WGS) entry which is preliminary data.</text>
</comment>
<feature type="region of interest" description="Disordered" evidence="6">
    <location>
        <begin position="1"/>
        <end position="25"/>
    </location>
</feature>
<comment type="subcellular location">
    <subcellularLocation>
        <location evidence="1">Membrane</location>
        <topology evidence="1">Multi-pass membrane protein</topology>
    </subcellularLocation>
</comment>
<dbReference type="EMBL" id="JAJVDC020000061">
    <property type="protein sequence ID" value="KAL1628546.1"/>
    <property type="molecule type" value="Genomic_DNA"/>
</dbReference>
<sequence>MKDEDRLNPTPKHEAKGKVGSDEEEISSETGAVDIYDDPLVHRSIVRKLDTRLLPLLSIMYLFNAIDRSNLGNAKTDGLEEDLGMEGDQYSITLVLFYITFCLFDLPSNMLLKRFSGKIMLPSLMLGWGSMTLLQCAVHNWGGLVACRLLMGAFEAGFMAGVIYYLTTFYKRNELAFRISIFYGSATIAGAFSGLIAYGVFQINHASIPGWKFLMIVEGGATVVLAVFSFWHLPPSARDCRWFTEEERYVAEQRMLRDSSSENNEEFDLKKALRSIFYWRNVFYVAIGFSYGVASASVGNFLPQMVQRLGYSTVKTNLYTVAPYCVGCVVLMLTCASSDHFRERSTHLAFGMMLTFVGYVILITVDTIEHRGPAYFACFLLTSGAFTPSCIFHTWHNNNAVSENERAAVTGFMVGAVNSAGIVSSLSFQAKTAPKYIPALAVTAAFQGFGLLMALACGAWFRWDNRKRDKAQGVKLRPKDIATQSLTGVDDPSWRWTT</sequence>
<dbReference type="Pfam" id="PF07690">
    <property type="entry name" value="MFS_1"/>
    <property type="match status" value="1"/>
</dbReference>
<feature type="transmembrane region" description="Helical" evidence="7">
    <location>
        <begin position="213"/>
        <end position="233"/>
    </location>
</feature>
<feature type="transmembrane region" description="Helical" evidence="7">
    <location>
        <begin position="318"/>
        <end position="336"/>
    </location>
</feature>
<reference evidence="9 10" key="1">
    <citation type="submission" date="2024-02" db="EMBL/GenBank/DDBJ databases">
        <title>De novo assembly and annotation of 12 fungi associated with fruit tree decline syndrome in Ontario, Canada.</title>
        <authorList>
            <person name="Sulman M."/>
            <person name="Ellouze W."/>
            <person name="Ilyukhin E."/>
        </authorList>
    </citation>
    <scope>NUCLEOTIDE SEQUENCE [LARGE SCALE GENOMIC DNA]</scope>
    <source>
        <strain evidence="9 10">M1-105</strain>
    </source>
</reference>
<keyword evidence="5 7" id="KW-0472">Membrane</keyword>
<evidence type="ECO:0000256" key="4">
    <source>
        <dbReference type="ARBA" id="ARBA00022989"/>
    </source>
</evidence>
<feature type="compositionally biased region" description="Basic and acidic residues" evidence="6">
    <location>
        <begin position="1"/>
        <end position="21"/>
    </location>
</feature>
<feature type="transmembrane region" description="Helical" evidence="7">
    <location>
        <begin position="277"/>
        <end position="298"/>
    </location>
</feature>
<dbReference type="Proteomes" id="UP001521116">
    <property type="component" value="Unassembled WGS sequence"/>
</dbReference>
<feature type="domain" description="Major facilitator superfamily (MFS) profile" evidence="8">
    <location>
        <begin position="53"/>
        <end position="498"/>
    </location>
</feature>
<keyword evidence="4 7" id="KW-1133">Transmembrane helix</keyword>
<keyword evidence="10" id="KW-1185">Reference proteome</keyword>
<gene>
    <name evidence="9" type="ORF">SLS56_005778</name>
</gene>
<feature type="transmembrane region" description="Helical" evidence="7">
    <location>
        <begin position="124"/>
        <end position="143"/>
    </location>
</feature>
<feature type="transmembrane region" description="Helical" evidence="7">
    <location>
        <begin position="149"/>
        <end position="167"/>
    </location>
</feature>
<name>A0ABR3STD3_9PEZI</name>
<feature type="transmembrane region" description="Helical" evidence="7">
    <location>
        <begin position="407"/>
        <end position="430"/>
    </location>
</feature>
<evidence type="ECO:0000256" key="5">
    <source>
        <dbReference type="ARBA" id="ARBA00023136"/>
    </source>
</evidence>
<dbReference type="PROSITE" id="PS50850">
    <property type="entry name" value="MFS"/>
    <property type="match status" value="1"/>
</dbReference>
<evidence type="ECO:0000259" key="8">
    <source>
        <dbReference type="PROSITE" id="PS50850"/>
    </source>
</evidence>
<dbReference type="InterPro" id="IPR020846">
    <property type="entry name" value="MFS_dom"/>
</dbReference>
<feature type="transmembrane region" description="Helical" evidence="7">
    <location>
        <begin position="91"/>
        <end position="112"/>
    </location>
</feature>
<feature type="transmembrane region" description="Helical" evidence="7">
    <location>
        <begin position="374"/>
        <end position="395"/>
    </location>
</feature>
<evidence type="ECO:0000256" key="7">
    <source>
        <dbReference type="SAM" id="Phobius"/>
    </source>
</evidence>
<evidence type="ECO:0000313" key="9">
    <source>
        <dbReference type="EMBL" id="KAL1628546.1"/>
    </source>
</evidence>
<feature type="transmembrane region" description="Helical" evidence="7">
    <location>
        <begin position="179"/>
        <end position="201"/>
    </location>
</feature>
<evidence type="ECO:0000256" key="6">
    <source>
        <dbReference type="SAM" id="MobiDB-lite"/>
    </source>
</evidence>
<evidence type="ECO:0000256" key="3">
    <source>
        <dbReference type="ARBA" id="ARBA00022692"/>
    </source>
</evidence>
<dbReference type="PANTHER" id="PTHR43791:SF9">
    <property type="entry name" value="MAJOR FACILITATOR-TYPE TRANSPORTER HXNP"/>
    <property type="match status" value="1"/>
</dbReference>